<dbReference type="EMBL" id="JBHRZS010000006">
    <property type="protein sequence ID" value="MFC3879844.1"/>
    <property type="molecule type" value="Genomic_DNA"/>
</dbReference>
<dbReference type="Proteomes" id="UP001595805">
    <property type="component" value="Unassembled WGS sequence"/>
</dbReference>
<accession>A0ABV8AQ42</accession>
<evidence type="ECO:0000313" key="3">
    <source>
        <dbReference type="Proteomes" id="UP001595805"/>
    </source>
</evidence>
<reference evidence="3" key="1">
    <citation type="journal article" date="2019" name="Int. J. Syst. Evol. Microbiol.">
        <title>The Global Catalogue of Microorganisms (GCM) 10K type strain sequencing project: providing services to taxonomists for standard genome sequencing and annotation.</title>
        <authorList>
            <consortium name="The Broad Institute Genomics Platform"/>
            <consortium name="The Broad Institute Genome Sequencing Center for Infectious Disease"/>
            <person name="Wu L."/>
            <person name="Ma J."/>
        </authorList>
    </citation>
    <scope>NUCLEOTIDE SEQUENCE [LARGE SCALE GENOMIC DNA]</scope>
    <source>
        <strain evidence="3">CCUG 60523</strain>
    </source>
</reference>
<evidence type="ECO:0000256" key="1">
    <source>
        <dbReference type="SAM" id="Phobius"/>
    </source>
</evidence>
<dbReference type="RefSeq" id="WP_377904649.1">
    <property type="nucleotide sequence ID" value="NZ_JBHRZS010000006.1"/>
</dbReference>
<keyword evidence="3" id="KW-1185">Reference proteome</keyword>
<sequence>MVNFFRKIRYSFFLEGKTGKYLKYAFGEILLVVIGILIAVYINTNREESLQKQYTISVFEQIRNDLINDSIKLSDDIQKIVTNNQLIVDMLNDRLPESFYANINETTYDDPDVRPIRSLCTDFVNFLPNTKGHELLKSLNSRDLVNDSLTNEIMRYYSQLETALPEYNKVTIEVSKKNIQEYKQYTWFENWALGIYDPQFVKYLKEDPDNRKRLAEFYTYSSVNETYWKTLRQTTQELISRIEQEVKLSQ</sequence>
<gene>
    <name evidence="2" type="ORF">ACFOSV_06635</name>
</gene>
<evidence type="ECO:0000313" key="2">
    <source>
        <dbReference type="EMBL" id="MFC3879844.1"/>
    </source>
</evidence>
<feature type="transmembrane region" description="Helical" evidence="1">
    <location>
        <begin position="21"/>
        <end position="42"/>
    </location>
</feature>
<keyword evidence="1" id="KW-1133">Transmembrane helix</keyword>
<organism evidence="2 3">
    <name type="scientific">Algoriphagus namhaensis</name>
    <dbReference type="NCBI Taxonomy" id="915353"/>
    <lineage>
        <taxon>Bacteria</taxon>
        <taxon>Pseudomonadati</taxon>
        <taxon>Bacteroidota</taxon>
        <taxon>Cytophagia</taxon>
        <taxon>Cytophagales</taxon>
        <taxon>Cyclobacteriaceae</taxon>
        <taxon>Algoriphagus</taxon>
    </lineage>
</organism>
<proteinExistence type="predicted"/>
<name>A0ABV8AQ42_9BACT</name>
<protein>
    <submittedName>
        <fullName evidence="2">Uncharacterized protein</fullName>
    </submittedName>
</protein>
<comment type="caution">
    <text evidence="2">The sequence shown here is derived from an EMBL/GenBank/DDBJ whole genome shotgun (WGS) entry which is preliminary data.</text>
</comment>
<keyword evidence="1" id="KW-0472">Membrane</keyword>
<keyword evidence="1" id="KW-0812">Transmembrane</keyword>